<evidence type="ECO:0000313" key="2">
    <source>
        <dbReference type="EMBL" id="QES39175.1"/>
    </source>
</evidence>
<sequence length="279" mass="31069">MGEKATTERTDTAVPSPARRLVGGLLRNFRERSGMSRKDVAGRLLVSESLAGAYERAERIPTSNYLDDADSVLDARGALKSCIPLMEEEKYPPTFVGWVRLEKSAASVSAYETMVFPGLLQTEDYIRALYEERVPQLTGDRIEKDVMGRLERQALLTRTPPAMIGYVIEESVLKRPVGGREVLRLQLLHVLECVRAMHHLKVQIMPTNTREHAGLHGTTNLLSTAEGRNFAYDDGQISGRLISNPLEVNQLIDRFGALRAQALTPRASAELIERMVGQL</sequence>
<dbReference type="Pfam" id="PF13560">
    <property type="entry name" value="HTH_31"/>
    <property type="match status" value="1"/>
</dbReference>
<dbReference type="EMBL" id="CP029192">
    <property type="protein sequence ID" value="QES39175.1"/>
    <property type="molecule type" value="Genomic_DNA"/>
</dbReference>
<dbReference type="InterPro" id="IPR001387">
    <property type="entry name" value="Cro/C1-type_HTH"/>
</dbReference>
<dbReference type="InterPro" id="IPR010982">
    <property type="entry name" value="Lambda_DNA-bd_dom_sf"/>
</dbReference>
<organism evidence="2 3">
    <name type="scientific">Streptomyces venezuelae</name>
    <dbReference type="NCBI Taxonomy" id="54571"/>
    <lineage>
        <taxon>Bacteria</taxon>
        <taxon>Bacillati</taxon>
        <taxon>Actinomycetota</taxon>
        <taxon>Actinomycetes</taxon>
        <taxon>Kitasatosporales</taxon>
        <taxon>Streptomycetaceae</taxon>
        <taxon>Streptomyces</taxon>
    </lineage>
</organism>
<dbReference type="OrthoDB" id="5177600at2"/>
<proteinExistence type="predicted"/>
<dbReference type="InterPro" id="IPR043917">
    <property type="entry name" value="DUF5753"/>
</dbReference>
<dbReference type="Pfam" id="PF19054">
    <property type="entry name" value="DUF5753"/>
    <property type="match status" value="1"/>
</dbReference>
<evidence type="ECO:0000313" key="3">
    <source>
        <dbReference type="Proteomes" id="UP000322927"/>
    </source>
</evidence>
<dbReference type="Proteomes" id="UP000322927">
    <property type="component" value="Chromosome"/>
</dbReference>
<gene>
    <name evidence="2" type="ORF">DEJ48_22345</name>
</gene>
<dbReference type="PROSITE" id="PS50943">
    <property type="entry name" value="HTH_CROC1"/>
    <property type="match status" value="1"/>
</dbReference>
<dbReference type="Gene3D" id="1.10.260.40">
    <property type="entry name" value="lambda repressor-like DNA-binding domains"/>
    <property type="match status" value="1"/>
</dbReference>
<dbReference type="SMART" id="SM00530">
    <property type="entry name" value="HTH_XRE"/>
    <property type="match status" value="1"/>
</dbReference>
<dbReference type="RefSeq" id="WP_150217868.1">
    <property type="nucleotide sequence ID" value="NZ_CP029192.1"/>
</dbReference>
<dbReference type="SUPFAM" id="SSF47413">
    <property type="entry name" value="lambda repressor-like DNA-binding domains"/>
    <property type="match status" value="1"/>
</dbReference>
<dbReference type="CDD" id="cd00093">
    <property type="entry name" value="HTH_XRE"/>
    <property type="match status" value="1"/>
</dbReference>
<name>A0A5P2C8S6_STRVZ</name>
<dbReference type="GO" id="GO:0003677">
    <property type="term" value="F:DNA binding"/>
    <property type="evidence" value="ECO:0007669"/>
    <property type="project" value="InterPro"/>
</dbReference>
<protein>
    <submittedName>
        <fullName evidence="2">Transcriptional regulator</fullName>
    </submittedName>
</protein>
<dbReference type="AlphaFoldDB" id="A0A5P2C8S6"/>
<reference evidence="2 3" key="1">
    <citation type="submission" date="2018-05" db="EMBL/GenBank/DDBJ databases">
        <title>Streptomyces venezuelae.</title>
        <authorList>
            <person name="Kim W."/>
            <person name="Lee N."/>
            <person name="Cho B.-K."/>
        </authorList>
    </citation>
    <scope>NUCLEOTIDE SEQUENCE [LARGE SCALE GENOMIC DNA]</scope>
    <source>
        <strain evidence="2 3">ATCC 14584</strain>
    </source>
</reference>
<accession>A0A5P2C8S6</accession>
<feature type="domain" description="HTH cro/C1-type" evidence="1">
    <location>
        <begin position="26"/>
        <end position="66"/>
    </location>
</feature>
<evidence type="ECO:0000259" key="1">
    <source>
        <dbReference type="PROSITE" id="PS50943"/>
    </source>
</evidence>